<dbReference type="Pfam" id="PF00196">
    <property type="entry name" value="GerE"/>
    <property type="match status" value="1"/>
</dbReference>
<keyword evidence="4" id="KW-0238">DNA-binding</keyword>
<dbReference type="PANTHER" id="PTHR16305:SF35">
    <property type="entry name" value="TRANSCRIPTIONAL ACTIVATOR DOMAIN"/>
    <property type="match status" value="1"/>
</dbReference>
<dbReference type="InterPro" id="IPR016032">
    <property type="entry name" value="Sig_transdc_resp-reg_C-effctor"/>
</dbReference>
<dbReference type="Gene3D" id="1.10.10.10">
    <property type="entry name" value="Winged helix-like DNA-binding domain superfamily/Winged helix DNA-binding domain"/>
    <property type="match status" value="1"/>
</dbReference>
<dbReference type="Proteomes" id="UP000568380">
    <property type="component" value="Unassembled WGS sequence"/>
</dbReference>
<dbReference type="InterPro" id="IPR041664">
    <property type="entry name" value="AAA_16"/>
</dbReference>
<feature type="domain" description="HTH luxR-type" evidence="3">
    <location>
        <begin position="804"/>
        <end position="869"/>
    </location>
</feature>
<accession>A0A7W8EJL7</accession>
<sequence length="874" mass="92326">MLWGRDGEQAALSQLLSDAREGAGGALVLRGDPGIGKTSLLDHAASVAGPMRVLRGAGVEAEAELPYAGLHLLLQPVLGHLPYLPPPQADALRGAFGLGPAAADRFLVGLGVLSLLSELAADGGLLCLVDDAHWLDHASADALLVAARRLDADGVILLFAAREPGFPAPGLPEVRLGALLPADAAGLLDATAGHLPSELRHRVLAEAGGNPLALVELPKSLGLHPLTGRLQEAFQHRAGALPAAARTLLTVAALDGTGQLDVVLAAGRELGGTAADLAAIRESGLVTIEGRRLGFRHPLVRAAVQGAAGDEVRLAVHAALAGALTDPRDADRRAWHQAAAATAPDQKLADELEGTAKRAAERGGGAAASAAYQRAAELSADAHDRARRLTLAAEAAEYGGRFDHARAIAEHATGAYADPELAARLIRVRACADYGMGLLPSAHAQLSIGIDRLADDDPQAAAWLLLDASSLVWLDGDRDMAARTDRQLAGLRLPDDDPVTPVYLLCRWFAALALRRPPEGLPPLPEVVAAARELAELDRRGLLLVGALGLAQPDRQTHDLATRATAQAREESRVGLLPQSLTYLAGTQLALGWHADARAHAGEAVRIARDTAQPQWATQAGALLAYLGAIEGDESACAGFGEARALLDLGLGRAEAALLVFEDLLYGRARNQISAMRVVPDLVEAAVRCGRPTRAVEPLARFAEWTAILDQPWAHALAARCRALVEPAEEHFTTALKLRTRPFEQARTQLLYGEWLRRARRRVDARPPLTSALQTFERLGAHPWSARARAELDAAGWTTSRSGARDPLAALTPQERQIVQLAAQGLANRDIAARLFLSPRTVGQHLYKAFPKLGVSSRTELAALSEFSPARDAP</sequence>
<evidence type="ECO:0000313" key="4">
    <source>
        <dbReference type="EMBL" id="MBB5083305.1"/>
    </source>
</evidence>
<dbReference type="Pfam" id="PF13191">
    <property type="entry name" value="AAA_16"/>
    <property type="match status" value="1"/>
</dbReference>
<gene>
    <name evidence="4" type="ORF">HNR40_008808</name>
</gene>
<dbReference type="InterPro" id="IPR036388">
    <property type="entry name" value="WH-like_DNA-bd_sf"/>
</dbReference>
<dbReference type="GO" id="GO:0004016">
    <property type="term" value="F:adenylate cyclase activity"/>
    <property type="evidence" value="ECO:0007669"/>
    <property type="project" value="TreeGrafter"/>
</dbReference>
<dbReference type="EMBL" id="JACHIN010000016">
    <property type="protein sequence ID" value="MBB5083305.1"/>
    <property type="molecule type" value="Genomic_DNA"/>
</dbReference>
<comment type="caution">
    <text evidence="4">The sequence shown here is derived from an EMBL/GenBank/DDBJ whole genome shotgun (WGS) entry which is preliminary data.</text>
</comment>
<dbReference type="GO" id="GO:0005524">
    <property type="term" value="F:ATP binding"/>
    <property type="evidence" value="ECO:0007669"/>
    <property type="project" value="UniProtKB-KW"/>
</dbReference>
<dbReference type="CDD" id="cd06170">
    <property type="entry name" value="LuxR_C_like"/>
    <property type="match status" value="1"/>
</dbReference>
<protein>
    <submittedName>
        <fullName evidence="4">DNA-binding CsgD family transcriptional regulator</fullName>
    </submittedName>
</protein>
<keyword evidence="2" id="KW-0067">ATP-binding</keyword>
<evidence type="ECO:0000256" key="2">
    <source>
        <dbReference type="ARBA" id="ARBA00022840"/>
    </source>
</evidence>
<dbReference type="InterPro" id="IPR000792">
    <property type="entry name" value="Tscrpt_reg_LuxR_C"/>
</dbReference>
<dbReference type="SUPFAM" id="SSF46894">
    <property type="entry name" value="C-terminal effector domain of the bipartite response regulators"/>
    <property type="match status" value="1"/>
</dbReference>
<evidence type="ECO:0000256" key="1">
    <source>
        <dbReference type="ARBA" id="ARBA00022741"/>
    </source>
</evidence>
<dbReference type="SMART" id="SM00421">
    <property type="entry name" value="HTH_LUXR"/>
    <property type="match status" value="1"/>
</dbReference>
<name>A0A7W8EJL7_9ACTN</name>
<dbReference type="GO" id="GO:0005737">
    <property type="term" value="C:cytoplasm"/>
    <property type="evidence" value="ECO:0007669"/>
    <property type="project" value="TreeGrafter"/>
</dbReference>
<dbReference type="PROSITE" id="PS50043">
    <property type="entry name" value="HTH_LUXR_2"/>
    <property type="match status" value="1"/>
</dbReference>
<dbReference type="InterPro" id="IPR027417">
    <property type="entry name" value="P-loop_NTPase"/>
</dbReference>
<dbReference type="RefSeq" id="WP_312896749.1">
    <property type="nucleotide sequence ID" value="NZ_JACHIN010000016.1"/>
</dbReference>
<keyword evidence="5" id="KW-1185">Reference proteome</keyword>
<dbReference type="GO" id="GO:0006355">
    <property type="term" value="P:regulation of DNA-templated transcription"/>
    <property type="evidence" value="ECO:0007669"/>
    <property type="project" value="InterPro"/>
</dbReference>
<evidence type="ECO:0000259" key="3">
    <source>
        <dbReference type="PROSITE" id="PS50043"/>
    </source>
</evidence>
<dbReference type="GO" id="GO:0003677">
    <property type="term" value="F:DNA binding"/>
    <property type="evidence" value="ECO:0007669"/>
    <property type="project" value="UniProtKB-KW"/>
</dbReference>
<dbReference type="PRINTS" id="PR00038">
    <property type="entry name" value="HTHLUXR"/>
</dbReference>
<evidence type="ECO:0000313" key="5">
    <source>
        <dbReference type="Proteomes" id="UP000568380"/>
    </source>
</evidence>
<keyword evidence="1" id="KW-0547">Nucleotide-binding</keyword>
<dbReference type="AlphaFoldDB" id="A0A7W8EJL7"/>
<dbReference type="PANTHER" id="PTHR16305">
    <property type="entry name" value="TESTICULAR SOLUBLE ADENYLYL CYCLASE"/>
    <property type="match status" value="1"/>
</dbReference>
<proteinExistence type="predicted"/>
<organism evidence="4 5">
    <name type="scientific">Nonomuraea endophytica</name>
    <dbReference type="NCBI Taxonomy" id="714136"/>
    <lineage>
        <taxon>Bacteria</taxon>
        <taxon>Bacillati</taxon>
        <taxon>Actinomycetota</taxon>
        <taxon>Actinomycetes</taxon>
        <taxon>Streptosporangiales</taxon>
        <taxon>Streptosporangiaceae</taxon>
        <taxon>Nonomuraea</taxon>
    </lineage>
</organism>
<dbReference type="SUPFAM" id="SSF52540">
    <property type="entry name" value="P-loop containing nucleoside triphosphate hydrolases"/>
    <property type="match status" value="1"/>
</dbReference>
<reference evidence="4 5" key="1">
    <citation type="submission" date="2020-08" db="EMBL/GenBank/DDBJ databases">
        <title>Genomic Encyclopedia of Type Strains, Phase IV (KMG-IV): sequencing the most valuable type-strain genomes for metagenomic binning, comparative biology and taxonomic classification.</title>
        <authorList>
            <person name="Goeker M."/>
        </authorList>
    </citation>
    <scope>NUCLEOTIDE SEQUENCE [LARGE SCALE GENOMIC DNA]</scope>
    <source>
        <strain evidence="4 5">DSM 45385</strain>
    </source>
</reference>